<sequence>MVQTGLFPGWDDLLIAPQTQQGIYWNSQGTAPNRAVTFEWYTSRYGNNALYSHFLVSFYENMPNVTTIDYLNMTDSGISSTVGIQNGKVSLFSQYSMNKANLSAGTIISFNNTLSPAGSWFSGLPPGVTEIPGAIDY</sequence>
<proteinExistence type="predicted"/>
<organism evidence="1 2">
    <name type="scientific">Extremus antarcticus</name>
    <dbReference type="NCBI Taxonomy" id="702011"/>
    <lineage>
        <taxon>Eukaryota</taxon>
        <taxon>Fungi</taxon>
        <taxon>Dikarya</taxon>
        <taxon>Ascomycota</taxon>
        <taxon>Pezizomycotina</taxon>
        <taxon>Dothideomycetes</taxon>
        <taxon>Dothideomycetidae</taxon>
        <taxon>Mycosphaerellales</taxon>
        <taxon>Extremaceae</taxon>
        <taxon>Extremus</taxon>
    </lineage>
</organism>
<protein>
    <submittedName>
        <fullName evidence="1">Uncharacterized protein</fullName>
    </submittedName>
</protein>
<gene>
    <name evidence="1" type="ORF">LTR09_003601</name>
</gene>
<dbReference type="Proteomes" id="UP001271007">
    <property type="component" value="Unassembled WGS sequence"/>
</dbReference>
<name>A0AAJ0DSN6_9PEZI</name>
<comment type="caution">
    <text evidence="1">The sequence shown here is derived from an EMBL/GenBank/DDBJ whole genome shotgun (WGS) entry which is preliminary data.</text>
</comment>
<keyword evidence="2" id="KW-1185">Reference proteome</keyword>
<dbReference type="EMBL" id="JAWDJX010000008">
    <property type="protein sequence ID" value="KAK3055680.1"/>
    <property type="molecule type" value="Genomic_DNA"/>
</dbReference>
<evidence type="ECO:0000313" key="1">
    <source>
        <dbReference type="EMBL" id="KAK3055680.1"/>
    </source>
</evidence>
<reference evidence="1" key="1">
    <citation type="submission" date="2023-04" db="EMBL/GenBank/DDBJ databases">
        <title>Black Yeasts Isolated from many extreme environments.</title>
        <authorList>
            <person name="Coleine C."/>
            <person name="Stajich J.E."/>
            <person name="Selbmann L."/>
        </authorList>
    </citation>
    <scope>NUCLEOTIDE SEQUENCE</scope>
    <source>
        <strain evidence="1">CCFEE 5312</strain>
    </source>
</reference>
<accession>A0AAJ0DSN6</accession>
<evidence type="ECO:0000313" key="2">
    <source>
        <dbReference type="Proteomes" id="UP001271007"/>
    </source>
</evidence>
<dbReference type="AlphaFoldDB" id="A0AAJ0DSN6"/>